<evidence type="ECO:0000313" key="3">
    <source>
        <dbReference type="Proteomes" id="UP000501452"/>
    </source>
</evidence>
<sequence length="188" mass="21295">MTGIPGYETTQEAAMRFGVDDSQVRRLCIARRIPGAVKVGRQWLIPSEAWPEQTGFGRPPEWRRWTTSPTLYDFLGVRRDEVRRLVLEEALITKLVRPEPGRPGTGARRWLLGKDGPGLKELADLRWLSKPLPLPLALVRFATRGETILVQEVVVESETPVPRDYRTVVADGELWEKGLEAERVADTK</sequence>
<feature type="domain" description="Helix-turn-helix" evidence="1">
    <location>
        <begin position="9"/>
        <end position="48"/>
    </location>
</feature>
<dbReference type="Pfam" id="PF12728">
    <property type="entry name" value="HTH_17"/>
    <property type="match status" value="1"/>
</dbReference>
<dbReference type="AlphaFoldDB" id="A0A6G8Q585"/>
<dbReference type="Proteomes" id="UP000501452">
    <property type="component" value="Chromosome"/>
</dbReference>
<dbReference type="RefSeq" id="WP_166173093.1">
    <property type="nucleotide sequence ID" value="NZ_CP045119.1"/>
</dbReference>
<dbReference type="EMBL" id="CP045119">
    <property type="protein sequence ID" value="QIN81579.1"/>
    <property type="molecule type" value="Genomic_DNA"/>
</dbReference>
<organism evidence="2 3">
    <name type="scientific">Rubrobacter tropicus</name>
    <dbReference type="NCBI Taxonomy" id="2653851"/>
    <lineage>
        <taxon>Bacteria</taxon>
        <taxon>Bacillati</taxon>
        <taxon>Actinomycetota</taxon>
        <taxon>Rubrobacteria</taxon>
        <taxon>Rubrobacterales</taxon>
        <taxon>Rubrobacteraceae</taxon>
        <taxon>Rubrobacter</taxon>
    </lineage>
</organism>
<proteinExistence type="predicted"/>
<dbReference type="InterPro" id="IPR041657">
    <property type="entry name" value="HTH_17"/>
</dbReference>
<evidence type="ECO:0000313" key="2">
    <source>
        <dbReference type="EMBL" id="QIN81579.1"/>
    </source>
</evidence>
<name>A0A6G8Q585_9ACTN</name>
<dbReference type="KEGG" id="rub:GBA63_02255"/>
<protein>
    <submittedName>
        <fullName evidence="2">Helix-turn-helix domain-containing protein</fullName>
    </submittedName>
</protein>
<gene>
    <name evidence="2" type="ORF">GBA63_02255</name>
</gene>
<keyword evidence="3" id="KW-1185">Reference proteome</keyword>
<accession>A0A6G8Q585</accession>
<reference evidence="2 3" key="1">
    <citation type="submission" date="2019-10" db="EMBL/GenBank/DDBJ databases">
        <title>Rubrobacter sp nov SCSIO 52090 isolated from a deep-sea sediment in the South China Sea.</title>
        <authorList>
            <person name="Chen R.W."/>
        </authorList>
    </citation>
    <scope>NUCLEOTIDE SEQUENCE [LARGE SCALE GENOMIC DNA]</scope>
    <source>
        <strain evidence="2 3">SCSIO 52909</strain>
    </source>
</reference>
<evidence type="ECO:0000259" key="1">
    <source>
        <dbReference type="Pfam" id="PF12728"/>
    </source>
</evidence>